<proteinExistence type="predicted"/>
<name>A0A3D9IJW0_9BACL</name>
<sequence length="98" mass="10485">MCFEIIDQQDRIAVILSGAFGVKEAASIRQQLFPLIHNGAVDVVFHLGAVTDIDSAAMGLLLAVKRIALDRQTNAAFLDVPAALRERLQLSGILQGSA</sequence>
<keyword evidence="3" id="KW-1185">Reference proteome</keyword>
<evidence type="ECO:0000313" key="2">
    <source>
        <dbReference type="EMBL" id="RED61991.1"/>
    </source>
</evidence>
<dbReference type="InterPro" id="IPR002645">
    <property type="entry name" value="STAS_dom"/>
</dbReference>
<evidence type="ECO:0000259" key="1">
    <source>
        <dbReference type="PROSITE" id="PS50801"/>
    </source>
</evidence>
<dbReference type="RefSeq" id="WP_220377182.1">
    <property type="nucleotide sequence ID" value="NZ_QRDZ01000028.1"/>
</dbReference>
<organism evidence="2 3">
    <name type="scientific">Cohnella phaseoli</name>
    <dbReference type="NCBI Taxonomy" id="456490"/>
    <lineage>
        <taxon>Bacteria</taxon>
        <taxon>Bacillati</taxon>
        <taxon>Bacillota</taxon>
        <taxon>Bacilli</taxon>
        <taxon>Bacillales</taxon>
        <taxon>Paenibacillaceae</taxon>
        <taxon>Cohnella</taxon>
    </lineage>
</organism>
<dbReference type="EMBL" id="QRDZ01000028">
    <property type="protein sequence ID" value="RED61991.1"/>
    <property type="molecule type" value="Genomic_DNA"/>
</dbReference>
<dbReference type="SUPFAM" id="SSF52091">
    <property type="entry name" value="SpoIIaa-like"/>
    <property type="match status" value="1"/>
</dbReference>
<reference evidence="2 3" key="1">
    <citation type="submission" date="2018-07" db="EMBL/GenBank/DDBJ databases">
        <title>Genomic Encyclopedia of Type Strains, Phase III (KMG-III): the genomes of soil and plant-associated and newly described type strains.</title>
        <authorList>
            <person name="Whitman W."/>
        </authorList>
    </citation>
    <scope>NUCLEOTIDE SEQUENCE [LARGE SCALE GENOMIC DNA]</scope>
    <source>
        <strain evidence="2 3">CECT 7287</strain>
    </source>
</reference>
<dbReference type="Proteomes" id="UP000256977">
    <property type="component" value="Unassembled WGS sequence"/>
</dbReference>
<gene>
    <name evidence="2" type="ORF">DFP98_128100</name>
</gene>
<accession>A0A3D9IJW0</accession>
<comment type="caution">
    <text evidence="2">The sequence shown here is derived from an EMBL/GenBank/DDBJ whole genome shotgun (WGS) entry which is preliminary data.</text>
</comment>
<dbReference type="PROSITE" id="PS50801">
    <property type="entry name" value="STAS"/>
    <property type="match status" value="1"/>
</dbReference>
<dbReference type="CDD" id="cd07043">
    <property type="entry name" value="STAS_anti-anti-sigma_factors"/>
    <property type="match status" value="1"/>
</dbReference>
<dbReference type="AlphaFoldDB" id="A0A3D9IJW0"/>
<evidence type="ECO:0000313" key="3">
    <source>
        <dbReference type="Proteomes" id="UP000256977"/>
    </source>
</evidence>
<protein>
    <submittedName>
        <fullName evidence="2">Anti-anti-sigma factor</fullName>
    </submittedName>
</protein>
<dbReference type="Gene3D" id="3.30.750.24">
    <property type="entry name" value="STAS domain"/>
    <property type="match status" value="1"/>
</dbReference>
<dbReference type="InterPro" id="IPR036513">
    <property type="entry name" value="STAS_dom_sf"/>
</dbReference>
<dbReference type="InterPro" id="IPR058548">
    <property type="entry name" value="MlaB-like_STAS"/>
</dbReference>
<feature type="domain" description="STAS" evidence="1">
    <location>
        <begin position="1"/>
        <end position="98"/>
    </location>
</feature>
<dbReference type="Pfam" id="PF13466">
    <property type="entry name" value="STAS_2"/>
    <property type="match status" value="1"/>
</dbReference>